<name>A0A1L9P1V4_9RHOB</name>
<dbReference type="RefSeq" id="WP_072628969.1">
    <property type="nucleotide sequence ID" value="NZ_MLCB01000021.1"/>
</dbReference>
<evidence type="ECO:0000313" key="3">
    <source>
        <dbReference type="Proteomes" id="UP000184514"/>
    </source>
</evidence>
<dbReference type="Proteomes" id="UP000184514">
    <property type="component" value="Unassembled WGS sequence"/>
</dbReference>
<dbReference type="OrthoDB" id="7859745at2"/>
<dbReference type="STRING" id="696762.PFRI_02660"/>
<protein>
    <recommendedName>
        <fullName evidence="4">Lipoprotein</fullName>
    </recommendedName>
</protein>
<accession>A0A1L9P1V4</accession>
<feature type="chain" id="PRO_5012611908" description="Lipoprotein" evidence="1">
    <location>
        <begin position="18"/>
        <end position="101"/>
    </location>
</feature>
<evidence type="ECO:0000256" key="1">
    <source>
        <dbReference type="SAM" id="SignalP"/>
    </source>
</evidence>
<evidence type="ECO:0000313" key="2">
    <source>
        <dbReference type="EMBL" id="OJI95472.1"/>
    </source>
</evidence>
<dbReference type="EMBL" id="MLCB01000021">
    <property type="protein sequence ID" value="OJI95472.1"/>
    <property type="molecule type" value="Genomic_DNA"/>
</dbReference>
<organism evidence="2 3">
    <name type="scientific">Planktotalea frisia</name>
    <dbReference type="NCBI Taxonomy" id="696762"/>
    <lineage>
        <taxon>Bacteria</taxon>
        <taxon>Pseudomonadati</taxon>
        <taxon>Pseudomonadota</taxon>
        <taxon>Alphaproteobacteria</taxon>
        <taxon>Rhodobacterales</taxon>
        <taxon>Paracoccaceae</taxon>
        <taxon>Planktotalea</taxon>
    </lineage>
</organism>
<dbReference type="PROSITE" id="PS51257">
    <property type="entry name" value="PROKAR_LIPOPROTEIN"/>
    <property type="match status" value="1"/>
</dbReference>
<comment type="caution">
    <text evidence="2">The sequence shown here is derived from an EMBL/GenBank/DDBJ whole genome shotgun (WGS) entry which is preliminary data.</text>
</comment>
<dbReference type="AlphaFoldDB" id="A0A1L9P1V4"/>
<sequence length="101" mass="10422">MKFAKLSLALVAVAGLAACEGGGRSPDKGTDFGTDKKDLSTLIAGIWVDPNGCDNWIIDDGFEGYLSARLDKYGKPVCSGAAPANVATGPWRGGATDLFAK</sequence>
<reference evidence="2 3" key="1">
    <citation type="submission" date="2016-10" db="EMBL/GenBank/DDBJ databases">
        <title>Genome sequence of Planktotalea frisia SH6-1.</title>
        <authorList>
            <person name="Poehlein A."/>
            <person name="Bakenhus I."/>
            <person name="Voget S."/>
            <person name="Brinkhoff T."/>
            <person name="Simon M."/>
        </authorList>
    </citation>
    <scope>NUCLEOTIDE SEQUENCE [LARGE SCALE GENOMIC DNA]</scope>
    <source>
        <strain evidence="2 3">SH6-1</strain>
    </source>
</reference>
<keyword evidence="1" id="KW-0732">Signal</keyword>
<gene>
    <name evidence="2" type="ORF">PFRI_02660</name>
</gene>
<keyword evidence="3" id="KW-1185">Reference proteome</keyword>
<feature type="signal peptide" evidence="1">
    <location>
        <begin position="1"/>
        <end position="17"/>
    </location>
</feature>
<proteinExistence type="predicted"/>
<evidence type="ECO:0008006" key="4">
    <source>
        <dbReference type="Google" id="ProtNLM"/>
    </source>
</evidence>